<dbReference type="AlphaFoldDB" id="A0A2N4TZX1"/>
<dbReference type="InterPro" id="IPR010982">
    <property type="entry name" value="Lambda_DNA-bd_dom_sf"/>
</dbReference>
<reference evidence="6 7" key="1">
    <citation type="submission" date="2017-10" db="EMBL/GenBank/DDBJ databases">
        <title>Two draft genome sequences of Pusillimonas sp. strains isolated from a nitrate- and radionuclide-contaminated groundwater in Russia.</title>
        <authorList>
            <person name="Grouzdev D.S."/>
            <person name="Tourova T.P."/>
            <person name="Goeva M.A."/>
            <person name="Babich T.L."/>
            <person name="Sokolova D.S."/>
            <person name="Abdullin R."/>
            <person name="Poltaraus A.B."/>
            <person name="Toshchakov S.V."/>
            <person name="Nazina T.N."/>
        </authorList>
    </citation>
    <scope>NUCLEOTIDE SEQUENCE [LARGE SCALE GENOMIC DNA]</scope>
    <source>
        <strain evidence="6 7">JR1/69-3-13</strain>
    </source>
</reference>
<evidence type="ECO:0000256" key="3">
    <source>
        <dbReference type="ARBA" id="ARBA00023125"/>
    </source>
</evidence>
<accession>A0A2N4TZX1</accession>
<comment type="similarity">
    <text evidence="1">Belongs to the ner transcriptional regulatory family.</text>
</comment>
<dbReference type="Pfam" id="PF13693">
    <property type="entry name" value="HTH_35"/>
    <property type="match status" value="1"/>
</dbReference>
<evidence type="ECO:0000313" key="7">
    <source>
        <dbReference type="Proteomes" id="UP000234190"/>
    </source>
</evidence>
<dbReference type="InterPro" id="IPR001387">
    <property type="entry name" value="Cro/C1-type_HTH"/>
</dbReference>
<dbReference type="SUPFAM" id="SSF47413">
    <property type="entry name" value="lambda repressor-like DNA-binding domains"/>
    <property type="match status" value="1"/>
</dbReference>
<gene>
    <name evidence="6" type="ORF">CR159_18665</name>
</gene>
<evidence type="ECO:0000256" key="4">
    <source>
        <dbReference type="ARBA" id="ARBA00023163"/>
    </source>
</evidence>
<keyword evidence="4" id="KW-0804">Transcription</keyword>
<evidence type="ECO:0000313" key="6">
    <source>
        <dbReference type="EMBL" id="PLC48315.1"/>
    </source>
</evidence>
<sequence>MHMDVIDLIYRLKRAGYSQVRLAQELGVKRAVVNDVVHGRGASQRVATHIATVIGEEVERIWPGRYSRHKAQGGRNPHAEKGE</sequence>
<comment type="caution">
    <text evidence="6">The sequence shown here is derived from an EMBL/GenBank/DDBJ whole genome shotgun (WGS) entry which is preliminary data.</text>
</comment>
<dbReference type="CDD" id="cd00093">
    <property type="entry name" value="HTH_XRE"/>
    <property type="match status" value="1"/>
</dbReference>
<keyword evidence="7" id="KW-1185">Reference proteome</keyword>
<dbReference type="Gene3D" id="1.10.260.40">
    <property type="entry name" value="lambda repressor-like DNA-binding domains"/>
    <property type="match status" value="1"/>
</dbReference>
<name>A0A2N4TZX1_9BURK</name>
<feature type="domain" description="HTH cro/C1-type" evidence="5">
    <location>
        <begin position="8"/>
        <end position="61"/>
    </location>
</feature>
<dbReference type="RefSeq" id="WP_102075473.1">
    <property type="nucleotide sequence ID" value="NZ_PDNW01000022.1"/>
</dbReference>
<dbReference type="InterPro" id="IPR038722">
    <property type="entry name" value="Ner_HTH_dom"/>
</dbReference>
<evidence type="ECO:0000259" key="5">
    <source>
        <dbReference type="PROSITE" id="PS50943"/>
    </source>
</evidence>
<dbReference type="PROSITE" id="PS50943">
    <property type="entry name" value="HTH_CROC1"/>
    <property type="match status" value="1"/>
</dbReference>
<proteinExistence type="inferred from homology"/>
<dbReference type="GO" id="GO:0003677">
    <property type="term" value="F:DNA binding"/>
    <property type="evidence" value="ECO:0007669"/>
    <property type="project" value="UniProtKB-KW"/>
</dbReference>
<keyword evidence="3 6" id="KW-0238">DNA-binding</keyword>
<evidence type="ECO:0000256" key="1">
    <source>
        <dbReference type="ARBA" id="ARBA00006157"/>
    </source>
</evidence>
<dbReference type="EMBL" id="PDNW01000022">
    <property type="protein sequence ID" value="PLC48315.1"/>
    <property type="molecule type" value="Genomic_DNA"/>
</dbReference>
<protein>
    <submittedName>
        <fullName evidence="6">DNA-binding protein</fullName>
    </submittedName>
</protein>
<organism evidence="6 7">
    <name type="scientific">Pollutimonas subterranea</name>
    <dbReference type="NCBI Taxonomy" id="2045210"/>
    <lineage>
        <taxon>Bacteria</taxon>
        <taxon>Pseudomonadati</taxon>
        <taxon>Pseudomonadota</taxon>
        <taxon>Betaproteobacteria</taxon>
        <taxon>Burkholderiales</taxon>
        <taxon>Alcaligenaceae</taxon>
        <taxon>Pollutimonas</taxon>
    </lineage>
</organism>
<dbReference type="Proteomes" id="UP000234190">
    <property type="component" value="Unassembled WGS sequence"/>
</dbReference>
<evidence type="ECO:0000256" key="2">
    <source>
        <dbReference type="ARBA" id="ARBA00023015"/>
    </source>
</evidence>
<keyword evidence="2" id="KW-0805">Transcription regulation</keyword>